<evidence type="ECO:0000256" key="6">
    <source>
        <dbReference type="ARBA" id="ARBA00022729"/>
    </source>
</evidence>
<evidence type="ECO:0000256" key="11">
    <source>
        <dbReference type="ARBA" id="ARBA00023316"/>
    </source>
</evidence>
<dbReference type="InterPro" id="IPR002509">
    <property type="entry name" value="NODB_dom"/>
</dbReference>
<dbReference type="GO" id="GO:0098552">
    <property type="term" value="C:side of membrane"/>
    <property type="evidence" value="ECO:0007669"/>
    <property type="project" value="UniProtKB-KW"/>
</dbReference>
<keyword evidence="11" id="KW-0961">Cell wall biogenesis/degradation</keyword>
<dbReference type="PROSITE" id="PS51677">
    <property type="entry name" value="NODB"/>
    <property type="match status" value="1"/>
</dbReference>
<proteinExistence type="predicted"/>
<evidence type="ECO:0000256" key="8">
    <source>
        <dbReference type="ARBA" id="ARBA00023136"/>
    </source>
</evidence>
<dbReference type="OrthoDB" id="2125469at2759"/>
<keyword evidence="6" id="KW-0732">Signal</keyword>
<comment type="caution">
    <text evidence="14">The sequence shown here is derived from an EMBL/GenBank/DDBJ whole genome shotgun (WGS) entry which is preliminary data.</text>
</comment>
<evidence type="ECO:0000256" key="12">
    <source>
        <dbReference type="SAM" id="Phobius"/>
    </source>
</evidence>
<evidence type="ECO:0000256" key="3">
    <source>
        <dbReference type="ARBA" id="ARBA00022475"/>
    </source>
</evidence>
<evidence type="ECO:0000313" key="14">
    <source>
        <dbReference type="EMBL" id="KAF5329758.1"/>
    </source>
</evidence>
<keyword evidence="3" id="KW-1003">Cell membrane</keyword>
<keyword evidence="4" id="KW-0325">Glycoprotein</keyword>
<keyword evidence="8 12" id="KW-0472">Membrane</keyword>
<comment type="cofactor">
    <cofactor evidence="1">
        <name>Co(2+)</name>
        <dbReference type="ChEBI" id="CHEBI:48828"/>
    </cofactor>
</comment>
<dbReference type="GO" id="GO:0046872">
    <property type="term" value="F:metal ion binding"/>
    <property type="evidence" value="ECO:0007669"/>
    <property type="project" value="UniProtKB-KW"/>
</dbReference>
<gene>
    <name evidence="14" type="ORF">D9619_009114</name>
</gene>
<feature type="domain" description="NodB homology" evidence="13">
    <location>
        <begin position="66"/>
        <end position="229"/>
    </location>
</feature>
<accession>A0A8H5FAZ9</accession>
<keyword evidence="10" id="KW-0449">Lipoprotein</keyword>
<evidence type="ECO:0000313" key="15">
    <source>
        <dbReference type="Proteomes" id="UP000567179"/>
    </source>
</evidence>
<evidence type="ECO:0000259" key="13">
    <source>
        <dbReference type="PROSITE" id="PS51677"/>
    </source>
</evidence>
<dbReference type="GO" id="GO:0016810">
    <property type="term" value="F:hydrolase activity, acting on carbon-nitrogen (but not peptide) bonds"/>
    <property type="evidence" value="ECO:0007669"/>
    <property type="project" value="InterPro"/>
</dbReference>
<protein>
    <recommendedName>
        <fullName evidence="13">NodB homology domain-containing protein</fullName>
    </recommendedName>
</protein>
<dbReference type="Proteomes" id="UP000567179">
    <property type="component" value="Unassembled WGS sequence"/>
</dbReference>
<dbReference type="GO" id="GO:0005975">
    <property type="term" value="P:carbohydrate metabolic process"/>
    <property type="evidence" value="ECO:0007669"/>
    <property type="project" value="InterPro"/>
</dbReference>
<keyword evidence="12" id="KW-0812">Transmembrane</keyword>
<keyword evidence="15" id="KW-1185">Reference proteome</keyword>
<dbReference type="GO" id="GO:0071555">
    <property type="term" value="P:cell wall organization"/>
    <property type="evidence" value="ECO:0007669"/>
    <property type="project" value="UniProtKB-KW"/>
</dbReference>
<keyword evidence="4" id="KW-0336">GPI-anchor</keyword>
<dbReference type="InterPro" id="IPR011330">
    <property type="entry name" value="Glyco_hydro/deAcase_b/a-brl"/>
</dbReference>
<keyword evidence="5" id="KW-0479">Metal-binding</keyword>
<evidence type="ECO:0000256" key="10">
    <source>
        <dbReference type="ARBA" id="ARBA00023288"/>
    </source>
</evidence>
<evidence type="ECO:0000256" key="4">
    <source>
        <dbReference type="ARBA" id="ARBA00022622"/>
    </source>
</evidence>
<evidence type="ECO:0000256" key="9">
    <source>
        <dbReference type="ARBA" id="ARBA00023277"/>
    </source>
</evidence>
<keyword evidence="7" id="KW-0378">Hydrolase</keyword>
<dbReference type="PANTHER" id="PTHR46471:SF2">
    <property type="entry name" value="CHITIN DEACETYLASE-RELATED"/>
    <property type="match status" value="1"/>
</dbReference>
<keyword evidence="12" id="KW-1133">Transmembrane helix</keyword>
<dbReference type="SUPFAM" id="SSF88713">
    <property type="entry name" value="Glycoside hydrolase/deacetylase"/>
    <property type="match status" value="1"/>
</dbReference>
<keyword evidence="9" id="KW-0119">Carbohydrate metabolism</keyword>
<dbReference type="GO" id="GO:0005886">
    <property type="term" value="C:plasma membrane"/>
    <property type="evidence" value="ECO:0007669"/>
    <property type="project" value="UniProtKB-SubCell"/>
</dbReference>
<reference evidence="14 15" key="1">
    <citation type="journal article" date="2020" name="ISME J.">
        <title>Uncovering the hidden diversity of litter-decomposition mechanisms in mushroom-forming fungi.</title>
        <authorList>
            <person name="Floudas D."/>
            <person name="Bentzer J."/>
            <person name="Ahren D."/>
            <person name="Johansson T."/>
            <person name="Persson P."/>
            <person name="Tunlid A."/>
        </authorList>
    </citation>
    <scope>NUCLEOTIDE SEQUENCE [LARGE SCALE GENOMIC DNA]</scope>
    <source>
        <strain evidence="14 15">CBS 101986</strain>
    </source>
</reference>
<dbReference type="PANTHER" id="PTHR46471">
    <property type="entry name" value="CHITIN DEACETYLASE"/>
    <property type="match status" value="1"/>
</dbReference>
<evidence type="ECO:0000256" key="5">
    <source>
        <dbReference type="ARBA" id="ARBA00022723"/>
    </source>
</evidence>
<feature type="transmembrane region" description="Helical" evidence="12">
    <location>
        <begin position="12"/>
        <end position="34"/>
    </location>
</feature>
<dbReference type="AlphaFoldDB" id="A0A8H5FAZ9"/>
<dbReference type="EMBL" id="JAACJJ010000002">
    <property type="protein sequence ID" value="KAF5329758.1"/>
    <property type="molecule type" value="Genomic_DNA"/>
</dbReference>
<dbReference type="Gene3D" id="3.20.20.370">
    <property type="entry name" value="Glycoside hydrolase/deacetylase"/>
    <property type="match status" value="1"/>
</dbReference>
<evidence type="ECO:0000256" key="2">
    <source>
        <dbReference type="ARBA" id="ARBA00004609"/>
    </source>
</evidence>
<organism evidence="14 15">
    <name type="scientific">Psilocybe cf. subviscida</name>
    <dbReference type="NCBI Taxonomy" id="2480587"/>
    <lineage>
        <taxon>Eukaryota</taxon>
        <taxon>Fungi</taxon>
        <taxon>Dikarya</taxon>
        <taxon>Basidiomycota</taxon>
        <taxon>Agaricomycotina</taxon>
        <taxon>Agaricomycetes</taxon>
        <taxon>Agaricomycetidae</taxon>
        <taxon>Agaricales</taxon>
        <taxon>Agaricineae</taxon>
        <taxon>Strophariaceae</taxon>
        <taxon>Psilocybe</taxon>
    </lineage>
</organism>
<sequence>MLQSTPVLHHTLLKHILCLCLLGLVTVVQGYVIIDDRRTLHGNDTAVSFSGRAARAVVYKKCTVPKTAAITFDDGPYDYMYTIGATLKKAGAKGTFFFNGNNFGCIYAPDNVERVKYAYSQGHQVASHGWSHQYLTNLSASQIRTEMALVDQALRKIIGVTPAFMRPAYGEYNSLVEQVATERGQSLVIWDFDSGDATGASVSQQKTAFANLVKKHPSNVLTVNHETHW</sequence>
<evidence type="ECO:0000256" key="7">
    <source>
        <dbReference type="ARBA" id="ARBA00022801"/>
    </source>
</evidence>
<dbReference type="Pfam" id="PF01522">
    <property type="entry name" value="Polysacc_deac_1"/>
    <property type="match status" value="1"/>
</dbReference>
<comment type="subcellular location">
    <subcellularLocation>
        <location evidence="2">Cell membrane</location>
        <topology evidence="2">Lipid-anchor</topology>
        <topology evidence="2">GPI-anchor</topology>
    </subcellularLocation>
</comment>
<name>A0A8H5FAZ9_9AGAR</name>
<evidence type="ECO:0000256" key="1">
    <source>
        <dbReference type="ARBA" id="ARBA00001941"/>
    </source>
</evidence>